<dbReference type="GO" id="GO:0003723">
    <property type="term" value="F:RNA binding"/>
    <property type="evidence" value="ECO:0007669"/>
    <property type="project" value="TreeGrafter"/>
</dbReference>
<dbReference type="GO" id="GO:0016787">
    <property type="term" value="F:hydrolase activity"/>
    <property type="evidence" value="ECO:0007669"/>
    <property type="project" value="UniProtKB-KW"/>
</dbReference>
<keyword evidence="12" id="KW-0744">Spermatogenesis</keyword>
<reference evidence="23" key="1">
    <citation type="submission" date="2025-08" db="UniProtKB">
        <authorList>
            <consortium name="RefSeq"/>
        </authorList>
    </citation>
    <scope>IDENTIFICATION</scope>
    <source>
        <tissue evidence="23">Gonads</tissue>
    </source>
</reference>
<dbReference type="Gene3D" id="2.30.30.140">
    <property type="match status" value="1"/>
</dbReference>
<dbReference type="Proteomes" id="UP000085678">
    <property type="component" value="Unplaced"/>
</dbReference>
<keyword evidence="22" id="KW-1185">Reference proteome</keyword>
<keyword evidence="6" id="KW-0963">Cytoplasm</keyword>
<dbReference type="CDD" id="cd18791">
    <property type="entry name" value="SF2_C_RHA"/>
    <property type="match status" value="1"/>
</dbReference>
<evidence type="ECO:0000259" key="20">
    <source>
        <dbReference type="PROSITE" id="PS51192"/>
    </source>
</evidence>
<protein>
    <recommendedName>
        <fullName evidence="17">ATP-dependent RNA helicase TDRD9</fullName>
        <ecNumber evidence="4">3.6.4.13</ecNumber>
    </recommendedName>
    <alternativeName>
        <fullName evidence="18">Tudor domain-containing protein 9</fullName>
    </alternativeName>
</protein>
<dbReference type="Gene3D" id="2.40.50.90">
    <property type="match status" value="1"/>
</dbReference>
<dbReference type="InterPro" id="IPR002999">
    <property type="entry name" value="Tudor"/>
</dbReference>
<dbReference type="SMART" id="SM00333">
    <property type="entry name" value="TUDOR"/>
    <property type="match status" value="1"/>
</dbReference>
<dbReference type="FunFam" id="3.40.50.300:FF:000946">
    <property type="entry name" value="putative ATP-dependent RNA helicase TDRD9"/>
    <property type="match status" value="1"/>
</dbReference>
<evidence type="ECO:0000256" key="3">
    <source>
        <dbReference type="ARBA" id="ARBA00008792"/>
    </source>
</evidence>
<evidence type="ECO:0000256" key="18">
    <source>
        <dbReference type="ARBA" id="ARBA00081664"/>
    </source>
</evidence>
<evidence type="ECO:0000256" key="1">
    <source>
        <dbReference type="ARBA" id="ARBA00004123"/>
    </source>
</evidence>
<keyword evidence="8" id="KW-0221">Differentiation</keyword>
<organism evidence="22 23">
    <name type="scientific">Lingula anatina</name>
    <name type="common">Brachiopod</name>
    <name type="synonym">Lingula unguis</name>
    <dbReference type="NCBI Taxonomy" id="7574"/>
    <lineage>
        <taxon>Eukaryota</taxon>
        <taxon>Metazoa</taxon>
        <taxon>Spiralia</taxon>
        <taxon>Lophotrochozoa</taxon>
        <taxon>Brachiopoda</taxon>
        <taxon>Linguliformea</taxon>
        <taxon>Lingulata</taxon>
        <taxon>Lingulida</taxon>
        <taxon>Linguloidea</taxon>
        <taxon>Lingulidae</taxon>
        <taxon>Lingula</taxon>
    </lineage>
</organism>
<evidence type="ECO:0000256" key="7">
    <source>
        <dbReference type="ARBA" id="ARBA00022741"/>
    </source>
</evidence>
<keyword evidence="9" id="KW-0378">Hydrolase</keyword>
<feature type="domain" description="Tudor" evidence="19">
    <location>
        <begin position="966"/>
        <end position="1026"/>
    </location>
</feature>
<evidence type="ECO:0000256" key="10">
    <source>
        <dbReference type="ARBA" id="ARBA00022806"/>
    </source>
</evidence>
<dbReference type="FunFam" id="3.40.50.300:FF:001113">
    <property type="entry name" value="ATP-dependent RNA helicase TDRD9"/>
    <property type="match status" value="1"/>
</dbReference>
<dbReference type="KEGG" id="lak:106162670"/>
<dbReference type="InterPro" id="IPR027417">
    <property type="entry name" value="P-loop_NTPase"/>
</dbReference>
<dbReference type="SUPFAM" id="SSF52540">
    <property type="entry name" value="P-loop containing nucleoside triphosphate hydrolases"/>
    <property type="match status" value="1"/>
</dbReference>
<dbReference type="STRING" id="7574.A0A2R2MMS9"/>
<dbReference type="PANTHER" id="PTHR18934:SF113">
    <property type="entry name" value="ATP-DEPENDENT RNA HELICASE TDRD9"/>
    <property type="match status" value="1"/>
</dbReference>
<dbReference type="SMART" id="SM00487">
    <property type="entry name" value="DEXDc"/>
    <property type="match status" value="1"/>
</dbReference>
<proteinExistence type="inferred from homology"/>
<evidence type="ECO:0000256" key="4">
    <source>
        <dbReference type="ARBA" id="ARBA00012552"/>
    </source>
</evidence>
<evidence type="ECO:0000256" key="17">
    <source>
        <dbReference type="ARBA" id="ARBA00074173"/>
    </source>
</evidence>
<evidence type="ECO:0000256" key="12">
    <source>
        <dbReference type="ARBA" id="ARBA00022871"/>
    </source>
</evidence>
<dbReference type="GeneID" id="106162670"/>
<dbReference type="FunFam" id="1.20.120.1080:FF:000081">
    <property type="entry name" value="Tudor domain containing 9"/>
    <property type="match status" value="1"/>
</dbReference>
<dbReference type="Gene3D" id="1.20.120.1080">
    <property type="match status" value="1"/>
</dbReference>
<evidence type="ECO:0000259" key="21">
    <source>
        <dbReference type="PROSITE" id="PS51194"/>
    </source>
</evidence>
<keyword evidence="13" id="KW-0943">RNA-mediated gene silencing</keyword>
<keyword evidence="7" id="KW-0547">Nucleotide-binding</keyword>
<evidence type="ECO:0000256" key="14">
    <source>
        <dbReference type="ARBA" id="ARBA00023242"/>
    </source>
</evidence>
<dbReference type="PROSITE" id="PS51192">
    <property type="entry name" value="HELICASE_ATP_BIND_1"/>
    <property type="match status" value="1"/>
</dbReference>
<dbReference type="Pfam" id="PF00567">
    <property type="entry name" value="TUDOR"/>
    <property type="match status" value="1"/>
</dbReference>
<feature type="domain" description="Helicase C-terminal" evidence="21">
    <location>
        <begin position="369"/>
        <end position="551"/>
    </location>
</feature>
<evidence type="ECO:0000313" key="23">
    <source>
        <dbReference type="RefSeq" id="XP_023931367.1"/>
    </source>
</evidence>
<dbReference type="InterPro" id="IPR035437">
    <property type="entry name" value="SNase_OB-fold_sf"/>
</dbReference>
<evidence type="ECO:0000256" key="5">
    <source>
        <dbReference type="ARBA" id="ARBA00022473"/>
    </source>
</evidence>
<dbReference type="GO" id="GO:0005524">
    <property type="term" value="F:ATP binding"/>
    <property type="evidence" value="ECO:0007669"/>
    <property type="project" value="UniProtKB-KW"/>
</dbReference>
<evidence type="ECO:0000313" key="22">
    <source>
        <dbReference type="Proteomes" id="UP000085678"/>
    </source>
</evidence>
<gene>
    <name evidence="23" type="primary">LOC106162670</name>
</gene>
<keyword evidence="11" id="KW-0067">ATP-binding</keyword>
<dbReference type="RefSeq" id="XP_023931367.1">
    <property type="nucleotide sequence ID" value="XM_024075599.1"/>
</dbReference>
<sequence>MSRLGAELTLEQVDDWFRIGRAVPKVQTVPRSKSGGRELNQNMQPIVKPARPYVPRYKRHTREGNPYQTQYAKHYQDVENSQLISGGVCTKTDQSLGRDSDTSHQLDLEGISDTMSTVSFLPEEPPNSTAVYRNYNFEHTYDKNLPITHYHEDVVDTIESNRVTVIQGSTGSGKTTQVPQYILDHYAQAGKYCNIVVTQPRRIAAMSIARRVCQERGWRLGSVVGYQVALDRFGSDDTRLMYVTTGVLLQKLISAKNMREFTHVVLDEVHERDEDSDFCLLVVRKLLRSNSPHVKVVLMSATFDSDMFAGYFGTPVLGKVEPAPVVSVEGRAYTVSEYYVEDLKTLGELPELEPNNPCIPSESMNLCKKLVQQFDNLEIQDQGKTVNGFAPKRGTVLIFLPGMGEIKDLEDHLRELTESHRLWVLPLHSSITAEEQTRVFDLPQSGFRKIILSTNIAESSITVPDIKYVIDFCLTKVLVCDPETNYSRLQVEWASKANSNQRRGRAGRVSDGRVYRMVYRKFYEEHMQEYGRPEMQRSPLDQLILQVKLLDLGEPKAILGMALSPPNLDDIERTILMLKEVGALSSLSSGAVNPHDGELTFIGRVLASLPVDIRIGKLFMLGHVFGLLEQCIIIGAAMSLKSFFARPFNADLNAYKSRLGWADGSFSDSIAYLNAYKTWESNKQDPYSGFKGLVSREQQWCKSQFIQIRRIAEVATLVKELTDRLAKFNIRIPRGRHRLPPNPGQDLLILKVVIAGAFYPNYFINGASDEQDAIRSMSGKDPCTTVMVKNLPANQGALYKHAIENLFMCCGKRPKVHFEETKAYIEFERDPNSSQTQLIEPPVYVALKLKQLKPVCLELNLIDPEQARIRMEQLQRIQDAKLQTEKRLRTNRIKAATDQASSVSVRQVPLPKASQTTITLCVTEVIDCGHFWAQYGDEDTRRTMAHIQTALNMHNGRDLQDLSPNQIKVGIQCVAPFMDVTEEFYRATVCSVVDIQLVQVFFVDYGNKALMRKDRLKQAHPQLVDHPYQAFECFLSGIKPSAMKFPDGKWPIDIIQKYGERIANKVVYAKVYSIINNALRVELVEKLPGSERFSSFNELLINHGVADVAEETYQSRQNHQQRLEEAICDSHIASGSLGTPKDNWLELPIDDYDLQRTAHRGRKFRLHGPWNPYEMSFYNMTNIGTLRAANIDRMSVNTIVLNEEPQDTHARLMVAGFVRMNATGSAMIANDTTLMPNIHGLPALITLLFAPTAELRTDRLKTRYTGALCGLGWDEETGGPALPDHDIEITFDTKIDIADICKINGVKMAINLAIGSESSSSDWGPDLVNTIQHSARKKLMSLLERRRVSVEPKNFEWPYRWNMVNEDDLLYNAVDDTEANCPTLLNLLKGIAISQPDEEEDDDPETKQEKMRKHLDWLESKAGKSIAEEKILCEVCNVMCNSPRDVYIHIQTRAHRQEVTTCLM</sequence>
<dbReference type="GO" id="GO:0007283">
    <property type="term" value="P:spermatogenesis"/>
    <property type="evidence" value="ECO:0007669"/>
    <property type="project" value="UniProtKB-KW"/>
</dbReference>
<comment type="subcellular location">
    <subcellularLocation>
        <location evidence="2">Cytoplasm</location>
    </subcellularLocation>
    <subcellularLocation>
        <location evidence="1">Nucleus</location>
    </subcellularLocation>
</comment>
<dbReference type="InterPro" id="IPR007502">
    <property type="entry name" value="Helicase-assoc_dom"/>
</dbReference>
<dbReference type="PROSITE" id="PS51194">
    <property type="entry name" value="HELICASE_CTER"/>
    <property type="match status" value="1"/>
</dbReference>
<dbReference type="GO" id="GO:0030154">
    <property type="term" value="P:cell differentiation"/>
    <property type="evidence" value="ECO:0007669"/>
    <property type="project" value="UniProtKB-KW"/>
</dbReference>
<dbReference type="Pfam" id="PF00271">
    <property type="entry name" value="Helicase_C"/>
    <property type="match status" value="1"/>
</dbReference>
<dbReference type="InParanoid" id="A0A2R2MMS9"/>
<evidence type="ECO:0000256" key="8">
    <source>
        <dbReference type="ARBA" id="ARBA00022782"/>
    </source>
</evidence>
<dbReference type="GO" id="GO:0031047">
    <property type="term" value="P:regulatory ncRNA-mediated gene silencing"/>
    <property type="evidence" value="ECO:0007669"/>
    <property type="project" value="UniProtKB-KW"/>
</dbReference>
<dbReference type="InterPro" id="IPR014001">
    <property type="entry name" value="Helicase_ATP-bd"/>
</dbReference>
<evidence type="ECO:0000256" key="15">
    <source>
        <dbReference type="ARBA" id="ARBA00023254"/>
    </source>
</evidence>
<comment type="catalytic activity">
    <reaction evidence="16">
        <text>ATP + H2O = ADP + phosphate + H(+)</text>
        <dbReference type="Rhea" id="RHEA:13065"/>
        <dbReference type="ChEBI" id="CHEBI:15377"/>
        <dbReference type="ChEBI" id="CHEBI:15378"/>
        <dbReference type="ChEBI" id="CHEBI:30616"/>
        <dbReference type="ChEBI" id="CHEBI:43474"/>
        <dbReference type="ChEBI" id="CHEBI:456216"/>
        <dbReference type="EC" id="3.6.4.13"/>
    </reaction>
</comment>
<dbReference type="Gene3D" id="3.40.50.300">
    <property type="entry name" value="P-loop containing nucleotide triphosphate hydrolases"/>
    <property type="match status" value="2"/>
</dbReference>
<comment type="similarity">
    <text evidence="3">Belongs to the DEAD box helicase family. DEAH subfamily.</text>
</comment>
<dbReference type="InterPro" id="IPR001650">
    <property type="entry name" value="Helicase_C-like"/>
</dbReference>
<keyword evidence="15" id="KW-0469">Meiosis</keyword>
<dbReference type="SMART" id="SM00490">
    <property type="entry name" value="HELICc"/>
    <property type="match status" value="1"/>
</dbReference>
<keyword evidence="5" id="KW-0217">Developmental protein</keyword>
<evidence type="ECO:0000259" key="19">
    <source>
        <dbReference type="PROSITE" id="PS50304"/>
    </source>
</evidence>
<dbReference type="FunCoup" id="A0A2R2MMS9">
    <property type="interactions" value="192"/>
</dbReference>
<dbReference type="InterPro" id="IPR011545">
    <property type="entry name" value="DEAD/DEAH_box_helicase_dom"/>
</dbReference>
<dbReference type="GO" id="GO:0005634">
    <property type="term" value="C:nucleus"/>
    <property type="evidence" value="ECO:0007669"/>
    <property type="project" value="UniProtKB-SubCell"/>
</dbReference>
<evidence type="ECO:0000256" key="9">
    <source>
        <dbReference type="ARBA" id="ARBA00022801"/>
    </source>
</evidence>
<dbReference type="GO" id="GO:0051321">
    <property type="term" value="P:meiotic cell cycle"/>
    <property type="evidence" value="ECO:0007669"/>
    <property type="project" value="UniProtKB-KW"/>
</dbReference>
<evidence type="ECO:0000256" key="11">
    <source>
        <dbReference type="ARBA" id="ARBA00022840"/>
    </source>
</evidence>
<accession>A0A2R2MMS9</accession>
<evidence type="ECO:0000256" key="6">
    <source>
        <dbReference type="ARBA" id="ARBA00022490"/>
    </source>
</evidence>
<keyword evidence="14" id="KW-0539">Nucleus</keyword>
<feature type="domain" description="Helicase ATP-binding" evidence="20">
    <location>
        <begin position="155"/>
        <end position="321"/>
    </location>
</feature>
<keyword evidence="10 23" id="KW-0347">Helicase</keyword>
<evidence type="ECO:0000256" key="2">
    <source>
        <dbReference type="ARBA" id="ARBA00004496"/>
    </source>
</evidence>
<dbReference type="PANTHER" id="PTHR18934">
    <property type="entry name" value="ATP-DEPENDENT RNA HELICASE"/>
    <property type="match status" value="1"/>
</dbReference>
<dbReference type="EC" id="3.6.4.13" evidence="4"/>
<dbReference type="SUPFAM" id="SSF63748">
    <property type="entry name" value="Tudor/PWWP/MBT"/>
    <property type="match status" value="1"/>
</dbReference>
<name>A0A2R2MMS9_LINAN</name>
<dbReference type="GO" id="GO:0005737">
    <property type="term" value="C:cytoplasm"/>
    <property type="evidence" value="ECO:0007669"/>
    <property type="project" value="UniProtKB-SubCell"/>
</dbReference>
<evidence type="ECO:0000256" key="13">
    <source>
        <dbReference type="ARBA" id="ARBA00023158"/>
    </source>
</evidence>
<dbReference type="OrthoDB" id="66977at2759"/>
<dbReference type="GO" id="GO:0003724">
    <property type="term" value="F:RNA helicase activity"/>
    <property type="evidence" value="ECO:0007669"/>
    <property type="project" value="UniProtKB-EC"/>
</dbReference>
<dbReference type="Pfam" id="PF00270">
    <property type="entry name" value="DEAD"/>
    <property type="match status" value="1"/>
</dbReference>
<dbReference type="SMART" id="SM00847">
    <property type="entry name" value="HA2"/>
    <property type="match status" value="1"/>
</dbReference>
<dbReference type="PROSITE" id="PS50304">
    <property type="entry name" value="TUDOR"/>
    <property type="match status" value="1"/>
</dbReference>
<evidence type="ECO:0000256" key="16">
    <source>
        <dbReference type="ARBA" id="ARBA00047984"/>
    </source>
</evidence>